<dbReference type="EMBL" id="JANHNZ010000007">
    <property type="protein sequence ID" value="MCQ9210366.1"/>
    <property type="molecule type" value="Genomic_DNA"/>
</dbReference>
<accession>A0ABT1WPF5</accession>
<comment type="caution">
    <text evidence="6">The sequence shown here is derived from an EMBL/GenBank/DDBJ whole genome shotgun (WGS) entry which is preliminary data.</text>
</comment>
<sequence length="169" mass="18534">MNVFNYSVPNVSNQEVSLSTYKDKVLLIVNTASGCGLAPQFQGLEELYQTFKEEGFVVLGFPCNQFAGQEPLSAQEASTSCQLTYGVSFPTFGKIKVNGSETHPLYQFLKESSGNFLARPIKWNFTKFLVGRNGQVIERFGPTVEPKDIAPAISKALHQRSTANDKGAS</sequence>
<dbReference type="SUPFAM" id="SSF52833">
    <property type="entry name" value="Thioredoxin-like"/>
    <property type="match status" value="1"/>
</dbReference>
<dbReference type="RefSeq" id="WP_256945479.1">
    <property type="nucleotide sequence ID" value="NZ_JANHNZ010000007.1"/>
</dbReference>
<evidence type="ECO:0000256" key="2">
    <source>
        <dbReference type="ARBA" id="ARBA00022559"/>
    </source>
</evidence>
<evidence type="ECO:0000256" key="3">
    <source>
        <dbReference type="ARBA" id="ARBA00023002"/>
    </source>
</evidence>
<keyword evidence="2 4" id="KW-0575">Peroxidase</keyword>
<dbReference type="Gene3D" id="3.40.30.10">
    <property type="entry name" value="Glutaredoxin"/>
    <property type="match status" value="1"/>
</dbReference>
<dbReference type="InterPro" id="IPR013766">
    <property type="entry name" value="Thioredoxin_domain"/>
</dbReference>
<dbReference type="PROSITE" id="PS51355">
    <property type="entry name" value="GLUTATHIONE_PEROXID_3"/>
    <property type="match status" value="1"/>
</dbReference>
<dbReference type="InterPro" id="IPR000889">
    <property type="entry name" value="Glutathione_peroxidase"/>
</dbReference>
<dbReference type="InterPro" id="IPR029759">
    <property type="entry name" value="GPX_AS"/>
</dbReference>
<name>A0ABT1WPF5_9LACT</name>
<reference evidence="6" key="2">
    <citation type="journal article" date="2023" name="Curr. Microbiol.">
        <title>Granulicatella seriolae sp. nov., a Novel Facultative Anaerobe Isolated from Yellowtail Marine Fish.</title>
        <authorList>
            <person name="Lee M."/>
            <person name="Choi Y.J."/>
            <person name="Farooq A."/>
            <person name="Jeong J.B."/>
            <person name="Jung M.Y."/>
        </authorList>
    </citation>
    <scope>NUCLEOTIDE SEQUENCE</scope>
    <source>
        <strain evidence="6">S8</strain>
    </source>
</reference>
<reference evidence="6" key="1">
    <citation type="submission" date="2022-07" db="EMBL/GenBank/DDBJ databases">
        <authorList>
            <person name="Jung M.-Y."/>
            <person name="Lee M."/>
        </authorList>
    </citation>
    <scope>NUCLEOTIDE SEQUENCE</scope>
    <source>
        <strain evidence="6">S8</strain>
    </source>
</reference>
<dbReference type="PROSITE" id="PS00460">
    <property type="entry name" value="GLUTATHIONE_PEROXID_1"/>
    <property type="match status" value="1"/>
</dbReference>
<dbReference type="PROSITE" id="PS51352">
    <property type="entry name" value="THIOREDOXIN_2"/>
    <property type="match status" value="1"/>
</dbReference>
<evidence type="ECO:0000313" key="7">
    <source>
        <dbReference type="Proteomes" id="UP001059480"/>
    </source>
</evidence>
<evidence type="ECO:0000256" key="1">
    <source>
        <dbReference type="ARBA" id="ARBA00006926"/>
    </source>
</evidence>
<feature type="domain" description="Thioredoxin" evidence="5">
    <location>
        <begin position="1"/>
        <end position="158"/>
    </location>
</feature>
<dbReference type="PIRSF" id="PIRSF000303">
    <property type="entry name" value="Glutathion_perox"/>
    <property type="match status" value="1"/>
</dbReference>
<reference evidence="6" key="3">
    <citation type="journal article" date="2023" name="Microbiol. Resour. Announc.">
        <title>Draft Genome Sequence of Granulicatella sp. Strain S8, Isolated from a Marine Fish, Seriola quinqueradiata.</title>
        <authorList>
            <person name="Lee M."/>
            <person name="Farooq A."/>
            <person name="Jeong J.B."/>
            <person name="Jung M.Y."/>
        </authorList>
    </citation>
    <scope>NUCLEOTIDE SEQUENCE</scope>
    <source>
        <strain evidence="6">S8</strain>
    </source>
</reference>
<proteinExistence type="inferred from homology"/>
<evidence type="ECO:0000259" key="5">
    <source>
        <dbReference type="PROSITE" id="PS51352"/>
    </source>
</evidence>
<gene>
    <name evidence="6" type="ORF">NPA36_07360</name>
</gene>
<dbReference type="InterPro" id="IPR029760">
    <property type="entry name" value="GPX_CS"/>
</dbReference>
<dbReference type="PANTHER" id="PTHR11592:SF78">
    <property type="entry name" value="GLUTATHIONE PEROXIDASE"/>
    <property type="match status" value="1"/>
</dbReference>
<dbReference type="GO" id="GO:0004601">
    <property type="term" value="F:peroxidase activity"/>
    <property type="evidence" value="ECO:0007669"/>
    <property type="project" value="UniProtKB-KW"/>
</dbReference>
<keyword evidence="7" id="KW-1185">Reference proteome</keyword>
<dbReference type="InterPro" id="IPR036249">
    <property type="entry name" value="Thioredoxin-like_sf"/>
</dbReference>
<dbReference type="PRINTS" id="PR01011">
    <property type="entry name" value="GLUTPROXDASE"/>
</dbReference>
<dbReference type="Proteomes" id="UP001059480">
    <property type="component" value="Unassembled WGS sequence"/>
</dbReference>
<dbReference type="PROSITE" id="PS00763">
    <property type="entry name" value="GLUTATHIONE_PEROXID_2"/>
    <property type="match status" value="1"/>
</dbReference>
<comment type="similarity">
    <text evidence="1 4">Belongs to the glutathione peroxidase family.</text>
</comment>
<evidence type="ECO:0000313" key="6">
    <source>
        <dbReference type="EMBL" id="MCQ9210366.1"/>
    </source>
</evidence>
<dbReference type="Pfam" id="PF00255">
    <property type="entry name" value="GSHPx"/>
    <property type="match status" value="1"/>
</dbReference>
<dbReference type="PANTHER" id="PTHR11592">
    <property type="entry name" value="GLUTATHIONE PEROXIDASE"/>
    <property type="match status" value="1"/>
</dbReference>
<organism evidence="6 7">
    <name type="scientific">Granulicatella seriolae</name>
    <dbReference type="NCBI Taxonomy" id="2967226"/>
    <lineage>
        <taxon>Bacteria</taxon>
        <taxon>Bacillati</taxon>
        <taxon>Bacillota</taxon>
        <taxon>Bacilli</taxon>
        <taxon>Lactobacillales</taxon>
        <taxon>Carnobacteriaceae</taxon>
        <taxon>Granulicatella</taxon>
    </lineage>
</organism>
<dbReference type="CDD" id="cd00340">
    <property type="entry name" value="GSH_Peroxidase"/>
    <property type="match status" value="1"/>
</dbReference>
<evidence type="ECO:0000256" key="4">
    <source>
        <dbReference type="RuleBase" id="RU000499"/>
    </source>
</evidence>
<keyword evidence="3 4" id="KW-0560">Oxidoreductase</keyword>
<protein>
    <recommendedName>
        <fullName evidence="4">Glutathione peroxidase</fullName>
    </recommendedName>
</protein>